<dbReference type="EMBL" id="WSZM01000117">
    <property type="protein sequence ID" value="KAF4041633.1"/>
    <property type="molecule type" value="Genomic_DNA"/>
</dbReference>
<name>A0A833T104_PHYIN</name>
<proteinExistence type="predicted"/>
<feature type="region of interest" description="Disordered" evidence="1">
    <location>
        <begin position="1"/>
        <end position="26"/>
    </location>
</feature>
<feature type="compositionally biased region" description="Basic and acidic residues" evidence="1">
    <location>
        <begin position="91"/>
        <end position="117"/>
    </location>
</feature>
<organism evidence="2 3">
    <name type="scientific">Phytophthora infestans</name>
    <name type="common">Potato late blight agent</name>
    <name type="synonym">Botrytis infestans</name>
    <dbReference type="NCBI Taxonomy" id="4787"/>
    <lineage>
        <taxon>Eukaryota</taxon>
        <taxon>Sar</taxon>
        <taxon>Stramenopiles</taxon>
        <taxon>Oomycota</taxon>
        <taxon>Peronosporomycetes</taxon>
        <taxon>Peronosporales</taxon>
        <taxon>Peronosporaceae</taxon>
        <taxon>Phytophthora</taxon>
    </lineage>
</organism>
<accession>A0A833T104</accession>
<gene>
    <name evidence="2" type="ORF">GN244_ATG06148</name>
</gene>
<reference evidence="2" key="1">
    <citation type="submission" date="2020-04" db="EMBL/GenBank/DDBJ databases">
        <title>Hybrid Assembly of Korean Phytophthora infestans isolates.</title>
        <authorList>
            <person name="Prokchorchik M."/>
            <person name="Lee Y."/>
            <person name="Seo J."/>
            <person name="Cho J.-H."/>
            <person name="Park Y.-E."/>
            <person name="Jang D.-C."/>
            <person name="Im J.-S."/>
            <person name="Choi J.-G."/>
            <person name="Park H.-J."/>
            <person name="Lee G.-B."/>
            <person name="Lee Y.-G."/>
            <person name="Hong S.-Y."/>
            <person name="Cho K."/>
            <person name="Sohn K.H."/>
        </authorList>
    </citation>
    <scope>NUCLEOTIDE SEQUENCE</scope>
    <source>
        <strain evidence="2">KR_1_A1</strain>
    </source>
</reference>
<sequence>MRSKDGNRNQYNDGARGTTEEGANDAEVIVAPVINMDETRAMAHDAEATGQDSTKVRPELMAAAKPVTPLRVARQPVLPNSSRPMTRANRRRQEDVERNAREKMTAEDKNVDEATTT</sequence>
<evidence type="ECO:0000313" key="2">
    <source>
        <dbReference type="EMBL" id="KAF4041633.1"/>
    </source>
</evidence>
<keyword evidence="3" id="KW-1185">Reference proteome</keyword>
<evidence type="ECO:0000313" key="3">
    <source>
        <dbReference type="Proteomes" id="UP000602510"/>
    </source>
</evidence>
<protein>
    <submittedName>
        <fullName evidence="2">Uncharacterized protein</fullName>
    </submittedName>
</protein>
<evidence type="ECO:0000256" key="1">
    <source>
        <dbReference type="SAM" id="MobiDB-lite"/>
    </source>
</evidence>
<dbReference type="AlphaFoldDB" id="A0A833T104"/>
<dbReference type="Proteomes" id="UP000602510">
    <property type="component" value="Unassembled WGS sequence"/>
</dbReference>
<comment type="caution">
    <text evidence="2">The sequence shown here is derived from an EMBL/GenBank/DDBJ whole genome shotgun (WGS) entry which is preliminary data.</text>
</comment>
<feature type="region of interest" description="Disordered" evidence="1">
    <location>
        <begin position="63"/>
        <end position="117"/>
    </location>
</feature>